<keyword evidence="11" id="KW-1015">Disulfide bond</keyword>
<feature type="transmembrane region" description="Helical" evidence="18">
    <location>
        <begin position="62"/>
        <end position="87"/>
    </location>
</feature>
<dbReference type="Gene3D" id="1.20.1070.10">
    <property type="entry name" value="Rhodopsin 7-helix transmembrane proteins"/>
    <property type="match status" value="1"/>
</dbReference>
<gene>
    <name evidence="20" type="primary">RhSWc1</name>
</gene>
<feature type="transmembrane region" description="Helical" evidence="18">
    <location>
        <begin position="175"/>
        <end position="195"/>
    </location>
</feature>
<keyword evidence="8" id="KW-0157">Chromophore</keyword>
<evidence type="ECO:0000256" key="4">
    <source>
        <dbReference type="ARBA" id="ARBA00022606"/>
    </source>
</evidence>
<evidence type="ECO:0000256" key="7">
    <source>
        <dbReference type="ARBA" id="ARBA00022989"/>
    </source>
</evidence>
<protein>
    <submittedName>
        <fullName evidence="20">RhSWc1 protein</fullName>
    </submittedName>
</protein>
<dbReference type="PRINTS" id="PR00237">
    <property type="entry name" value="GPCRRHODOPSN"/>
</dbReference>
<dbReference type="GO" id="GO:0016020">
    <property type="term" value="C:membrane"/>
    <property type="evidence" value="ECO:0007669"/>
    <property type="project" value="UniProtKB-SubCell"/>
</dbReference>
<feature type="region of interest" description="Disordered" evidence="17">
    <location>
        <begin position="362"/>
        <end position="386"/>
    </location>
</feature>
<sequence length="386" mass="43247">MYTNVSFAPGDHFLRSGIMQAQMDLGEGDGDDFLGSKIDVEYMDYVHPHWRQYRAPKAYQHFLLGIVYAIILFMGMLGNLLVLIAFFSTKALRTPSNSFVANLAIFDTLMMSKLPVFVINSVYEGQFFGKIGCDIYGLVGSYSGMGAAITNSAIAFDRYRTIAKPLDGRLGMKAALGLIAGTWLWATPFSILPFFEIWSRFAPEGYLTTCSFDYMTEGHSTQIFTIVIFTWAYVIPLLLIALFYSQLLSHVREHEKMLKEQAKRMNVKSLSQGDEKSAEIRIAKVAISIVFLFICGWTPYALVAIIGCFGDRSLMTPTFSMFPAIACKTVACIDPWVYAINHPRFRAEIQKKVPWLCMFGEEKKDSKSSDNKSTASNATDVKSETA</sequence>
<dbReference type="GO" id="GO:0007601">
    <property type="term" value="P:visual perception"/>
    <property type="evidence" value="ECO:0007669"/>
    <property type="project" value="UniProtKB-KW"/>
</dbReference>
<proteinExistence type="evidence at transcript level"/>
<dbReference type="PANTHER" id="PTHR24240">
    <property type="entry name" value="OPSIN"/>
    <property type="match status" value="1"/>
</dbReference>
<feature type="transmembrane region" description="Helical" evidence="18">
    <location>
        <begin position="319"/>
        <end position="340"/>
    </location>
</feature>
<keyword evidence="3" id="KW-0600">Photoreceptor protein</keyword>
<evidence type="ECO:0000256" key="2">
    <source>
        <dbReference type="ARBA" id="ARBA00010663"/>
    </source>
</evidence>
<evidence type="ECO:0000256" key="5">
    <source>
        <dbReference type="ARBA" id="ARBA00022692"/>
    </source>
</evidence>
<evidence type="ECO:0000256" key="8">
    <source>
        <dbReference type="ARBA" id="ARBA00022991"/>
    </source>
</evidence>
<dbReference type="CDD" id="cd15079">
    <property type="entry name" value="7tmA_photoreceptors_insect"/>
    <property type="match status" value="1"/>
</dbReference>
<keyword evidence="14 16" id="KW-0807">Transducer</keyword>
<keyword evidence="10 18" id="KW-0472">Membrane</keyword>
<keyword evidence="9 16" id="KW-0297">G-protein coupled receptor</keyword>
<evidence type="ECO:0000256" key="17">
    <source>
        <dbReference type="SAM" id="MobiDB-lite"/>
    </source>
</evidence>
<evidence type="ECO:0000256" key="10">
    <source>
        <dbReference type="ARBA" id="ARBA00023136"/>
    </source>
</evidence>
<comment type="subcellular location">
    <subcellularLocation>
        <location evidence="1">Membrane</location>
        <topology evidence="1">Multi-pass membrane protein</topology>
    </subcellularLocation>
</comment>
<dbReference type="PROSITE" id="PS50262">
    <property type="entry name" value="G_PROTEIN_RECEP_F1_2"/>
    <property type="match status" value="1"/>
</dbReference>
<feature type="domain" description="G-protein coupled receptors family 1 profile" evidence="19">
    <location>
        <begin position="78"/>
        <end position="338"/>
    </location>
</feature>
<keyword evidence="13" id="KW-0325">Glycoprotein</keyword>
<dbReference type="EMBL" id="LC009161">
    <property type="protein sequence ID" value="BAQ54805.1"/>
    <property type="molecule type" value="mRNA"/>
</dbReference>
<dbReference type="GO" id="GO:0009881">
    <property type="term" value="F:photoreceptor activity"/>
    <property type="evidence" value="ECO:0007669"/>
    <property type="project" value="UniProtKB-KW"/>
</dbReference>
<name>A0A0C6G6Q6_9ODON</name>
<dbReference type="GO" id="GO:0004930">
    <property type="term" value="F:G protein-coupled receptor activity"/>
    <property type="evidence" value="ECO:0007669"/>
    <property type="project" value="UniProtKB-KW"/>
</dbReference>
<dbReference type="InterPro" id="IPR001760">
    <property type="entry name" value="Opsin"/>
</dbReference>
<comment type="similarity">
    <text evidence="2 16">Belongs to the G-protein coupled receptor 1 family.</text>
</comment>
<keyword evidence="12 16" id="KW-0675">Receptor</keyword>
<organism evidence="20">
    <name type="scientific">Anotogaster sieboldii</name>
    <dbReference type="NCBI Taxonomy" id="126220"/>
    <lineage>
        <taxon>Eukaryota</taxon>
        <taxon>Metazoa</taxon>
        <taxon>Ecdysozoa</taxon>
        <taxon>Arthropoda</taxon>
        <taxon>Hexapoda</taxon>
        <taxon>Insecta</taxon>
        <taxon>Pterygota</taxon>
        <taxon>Palaeoptera</taxon>
        <taxon>Odonata</taxon>
        <taxon>Epiprocta</taxon>
        <taxon>Anisoptera</taxon>
        <taxon>Cordulegastroidea</taxon>
        <taxon>Cordulegastridae</taxon>
        <taxon>Anotogaster</taxon>
    </lineage>
</organism>
<feature type="transmembrane region" description="Helical" evidence="18">
    <location>
        <begin position="135"/>
        <end position="154"/>
    </location>
</feature>
<feature type="transmembrane region" description="Helical" evidence="18">
    <location>
        <begin position="99"/>
        <end position="123"/>
    </location>
</feature>
<evidence type="ECO:0000256" key="1">
    <source>
        <dbReference type="ARBA" id="ARBA00004141"/>
    </source>
</evidence>
<accession>A0A0C6G6Q6</accession>
<dbReference type="FunFam" id="1.20.1070.10:FF:000044">
    <property type="entry name" value="Opsin, ultraviolet-sensitive"/>
    <property type="match status" value="1"/>
</dbReference>
<dbReference type="InterPro" id="IPR027430">
    <property type="entry name" value="Retinal_BS"/>
</dbReference>
<dbReference type="PROSITE" id="PS00238">
    <property type="entry name" value="OPSIN"/>
    <property type="match status" value="1"/>
</dbReference>
<dbReference type="SUPFAM" id="SSF81321">
    <property type="entry name" value="Family A G protein-coupled receptor-like"/>
    <property type="match status" value="1"/>
</dbReference>
<keyword evidence="4" id="KW-0716">Sensory transduction</keyword>
<evidence type="ECO:0000256" key="3">
    <source>
        <dbReference type="ARBA" id="ARBA00022543"/>
    </source>
</evidence>
<feature type="transmembrane region" description="Helical" evidence="18">
    <location>
        <begin position="223"/>
        <end position="244"/>
    </location>
</feature>
<reference evidence="20" key="1">
    <citation type="journal article" date="2015" name="Proc. Natl. Acad. Sci. U.S.A.">
        <title>Extraordinary diversity of visual opsin genes in dragonflies.</title>
        <authorList>
            <person name="Futahashi R."/>
            <person name="Kawahara-Miki R."/>
            <person name="Kinoshita M."/>
            <person name="Yoshitake K."/>
            <person name="Yajima S."/>
            <person name="Arikawa K."/>
            <person name="Fukatsu T."/>
        </authorList>
    </citation>
    <scope>NUCLEOTIDE SEQUENCE</scope>
</reference>
<evidence type="ECO:0000256" key="15">
    <source>
        <dbReference type="ARBA" id="ARBA00023305"/>
    </source>
</evidence>
<evidence type="ECO:0000256" key="18">
    <source>
        <dbReference type="SAM" id="Phobius"/>
    </source>
</evidence>
<evidence type="ECO:0000313" key="20">
    <source>
        <dbReference type="EMBL" id="BAQ54805.1"/>
    </source>
</evidence>
<evidence type="ECO:0000256" key="12">
    <source>
        <dbReference type="ARBA" id="ARBA00023170"/>
    </source>
</evidence>
<feature type="transmembrane region" description="Helical" evidence="18">
    <location>
        <begin position="285"/>
        <end position="307"/>
    </location>
</feature>
<evidence type="ECO:0000256" key="11">
    <source>
        <dbReference type="ARBA" id="ARBA00023157"/>
    </source>
</evidence>
<dbReference type="InterPro" id="IPR017452">
    <property type="entry name" value="GPCR_Rhodpsn_7TM"/>
</dbReference>
<keyword evidence="6" id="KW-0681">Retinal protein</keyword>
<evidence type="ECO:0000256" key="6">
    <source>
        <dbReference type="ARBA" id="ARBA00022925"/>
    </source>
</evidence>
<dbReference type="AlphaFoldDB" id="A0A0C6G6Q6"/>
<evidence type="ECO:0000259" key="19">
    <source>
        <dbReference type="PROSITE" id="PS50262"/>
    </source>
</evidence>
<keyword evidence="15" id="KW-0844">Vision</keyword>
<keyword evidence="5 16" id="KW-0812">Transmembrane</keyword>
<keyword evidence="7 18" id="KW-1133">Transmembrane helix</keyword>
<dbReference type="PRINTS" id="PR00577">
    <property type="entry name" value="OPSINRH3RH4"/>
</dbReference>
<dbReference type="InterPro" id="IPR000276">
    <property type="entry name" value="GPCR_Rhodpsn"/>
</dbReference>
<evidence type="ECO:0000256" key="13">
    <source>
        <dbReference type="ARBA" id="ARBA00023180"/>
    </source>
</evidence>
<dbReference type="GO" id="GO:0007602">
    <property type="term" value="P:phototransduction"/>
    <property type="evidence" value="ECO:0007669"/>
    <property type="project" value="UniProtKB-KW"/>
</dbReference>
<dbReference type="Pfam" id="PF00001">
    <property type="entry name" value="7tm_1"/>
    <property type="match status" value="1"/>
</dbReference>
<dbReference type="PROSITE" id="PS00237">
    <property type="entry name" value="G_PROTEIN_RECEP_F1_1"/>
    <property type="match status" value="1"/>
</dbReference>
<dbReference type="InterPro" id="IPR050125">
    <property type="entry name" value="GPCR_opsins"/>
</dbReference>
<evidence type="ECO:0000256" key="9">
    <source>
        <dbReference type="ARBA" id="ARBA00023040"/>
    </source>
</evidence>
<evidence type="ECO:0000256" key="14">
    <source>
        <dbReference type="ARBA" id="ARBA00023224"/>
    </source>
</evidence>
<evidence type="ECO:0000256" key="16">
    <source>
        <dbReference type="RuleBase" id="RU000688"/>
    </source>
</evidence>